<dbReference type="Gene3D" id="3.90.79.10">
    <property type="entry name" value="Nucleoside Triphosphate Pyrophosphohydrolase"/>
    <property type="match status" value="1"/>
</dbReference>
<dbReference type="InterPro" id="IPR000086">
    <property type="entry name" value="NUDIX_hydrolase_dom"/>
</dbReference>
<dbReference type="GO" id="GO:0044715">
    <property type="term" value="F:8-oxo-dGDP phosphatase activity"/>
    <property type="evidence" value="ECO:0007669"/>
    <property type="project" value="UniProtKB-ARBA"/>
</dbReference>
<dbReference type="PROSITE" id="PS51462">
    <property type="entry name" value="NUDIX"/>
    <property type="match status" value="1"/>
</dbReference>
<reference evidence="2" key="1">
    <citation type="submission" date="2022-07" db="EMBL/GenBank/DDBJ databases">
        <title>Phylogenomic reconstructions and comparative analyses of Kickxellomycotina fungi.</title>
        <authorList>
            <person name="Reynolds N.K."/>
            <person name="Stajich J.E."/>
            <person name="Barry K."/>
            <person name="Grigoriev I.V."/>
            <person name="Crous P."/>
            <person name="Smith M.E."/>
        </authorList>
    </citation>
    <scope>NUCLEOTIDE SEQUENCE</scope>
    <source>
        <strain evidence="2">RSA 567</strain>
    </source>
</reference>
<feature type="domain" description="Nudix hydrolase" evidence="1">
    <location>
        <begin position="1"/>
        <end position="124"/>
    </location>
</feature>
<dbReference type="Pfam" id="PF00293">
    <property type="entry name" value="NUDIX"/>
    <property type="match status" value="1"/>
</dbReference>
<dbReference type="PANTHER" id="PTHR13622:SF8">
    <property type="entry name" value="THIAMIN PYROPHOSPHOKINASE 1"/>
    <property type="match status" value="1"/>
</dbReference>
<accession>A0A9W8E4D1</accession>
<keyword evidence="3" id="KW-1185">Reference proteome</keyword>
<comment type="caution">
    <text evidence="2">The sequence shown here is derived from an EMBL/GenBank/DDBJ whole genome shotgun (WGS) entry which is preliminary data.</text>
</comment>
<organism evidence="2 3">
    <name type="scientific">Dimargaris verticillata</name>
    <dbReference type="NCBI Taxonomy" id="2761393"/>
    <lineage>
        <taxon>Eukaryota</taxon>
        <taxon>Fungi</taxon>
        <taxon>Fungi incertae sedis</taxon>
        <taxon>Zoopagomycota</taxon>
        <taxon>Kickxellomycotina</taxon>
        <taxon>Dimargaritomycetes</taxon>
        <taxon>Dimargaritales</taxon>
        <taxon>Dimargaritaceae</taxon>
        <taxon>Dimargaris</taxon>
    </lineage>
</organism>
<evidence type="ECO:0000313" key="2">
    <source>
        <dbReference type="EMBL" id="KAJ1968817.1"/>
    </source>
</evidence>
<dbReference type="Proteomes" id="UP001151582">
    <property type="component" value="Unassembled WGS sequence"/>
</dbReference>
<evidence type="ECO:0000313" key="3">
    <source>
        <dbReference type="Proteomes" id="UP001151582"/>
    </source>
</evidence>
<dbReference type="EMBL" id="JANBQB010002046">
    <property type="protein sequence ID" value="KAJ1968817.1"/>
    <property type="molecule type" value="Genomic_DNA"/>
</dbReference>
<dbReference type="AlphaFoldDB" id="A0A9W8E4D1"/>
<sequence length="160" mass="17376">MWVAKRSATKPTFPGMLDNVVAGGIVYGDSVLATVIKECDEEASIPRSVAQTAVPVGAVSYTIETVNGIQPETQFVYDLLLPADYPLQPNDGEVESFTLMTMDQVKAQMLAGNFKPNCALVALDFLVRHAELSLDTESRYLDLLACMHRALPFPSPTSLP</sequence>
<name>A0A9W8E4D1_9FUNG</name>
<dbReference type="FunFam" id="3.90.79.10:FF:000019">
    <property type="entry name" value="Thiamin pyrophosphokinase, putative"/>
    <property type="match status" value="1"/>
</dbReference>
<dbReference type="OrthoDB" id="10261522at2759"/>
<dbReference type="CDD" id="cd03676">
    <property type="entry name" value="NUDIX_Tnr3_like"/>
    <property type="match status" value="1"/>
</dbReference>
<gene>
    <name evidence="2" type="ORF">H4R34_006227</name>
</gene>
<evidence type="ECO:0000259" key="1">
    <source>
        <dbReference type="PROSITE" id="PS51462"/>
    </source>
</evidence>
<protein>
    <recommendedName>
        <fullName evidence="1">Nudix hydrolase domain-containing protein</fullName>
    </recommendedName>
</protein>
<dbReference type="SUPFAM" id="SSF55811">
    <property type="entry name" value="Nudix"/>
    <property type="match status" value="1"/>
</dbReference>
<proteinExistence type="predicted"/>
<dbReference type="InterPro" id="IPR015797">
    <property type="entry name" value="NUDIX_hydrolase-like_dom_sf"/>
</dbReference>
<dbReference type="PANTHER" id="PTHR13622">
    <property type="entry name" value="THIAMIN PYROPHOSPHOKINASE"/>
    <property type="match status" value="1"/>
</dbReference>